<accession>A0A914RK83</accession>
<dbReference type="GO" id="GO:0055078">
    <property type="term" value="P:sodium ion homeostasis"/>
    <property type="evidence" value="ECO:0007669"/>
    <property type="project" value="TreeGrafter"/>
</dbReference>
<protein>
    <submittedName>
        <fullName evidence="7">SLC12A transporter C-terminal domain-containing protein</fullName>
    </submittedName>
</protein>
<dbReference type="GO" id="GO:0055075">
    <property type="term" value="P:potassium ion homeostasis"/>
    <property type="evidence" value="ECO:0007669"/>
    <property type="project" value="TreeGrafter"/>
</dbReference>
<dbReference type="PANTHER" id="PTHR11827:SF103">
    <property type="entry name" value="SODIUM CHLORIDE COTRANSPORTER 69, ISOFORM E"/>
    <property type="match status" value="1"/>
</dbReference>
<evidence type="ECO:0000256" key="1">
    <source>
        <dbReference type="ARBA" id="ARBA00004141"/>
    </source>
</evidence>
<keyword evidence="6" id="KW-1185">Reference proteome</keyword>
<dbReference type="GO" id="GO:0016020">
    <property type="term" value="C:membrane"/>
    <property type="evidence" value="ECO:0007669"/>
    <property type="project" value="UniProtKB-SubCell"/>
</dbReference>
<organism evidence="6 7">
    <name type="scientific">Parascaris equorum</name>
    <name type="common">Equine roundworm</name>
    <dbReference type="NCBI Taxonomy" id="6256"/>
    <lineage>
        <taxon>Eukaryota</taxon>
        <taxon>Metazoa</taxon>
        <taxon>Ecdysozoa</taxon>
        <taxon>Nematoda</taxon>
        <taxon>Chromadorea</taxon>
        <taxon>Rhabditida</taxon>
        <taxon>Spirurina</taxon>
        <taxon>Ascaridomorpha</taxon>
        <taxon>Ascaridoidea</taxon>
        <taxon>Ascarididae</taxon>
        <taxon>Parascaris</taxon>
    </lineage>
</organism>
<keyword evidence="4" id="KW-0472">Membrane</keyword>
<evidence type="ECO:0000313" key="6">
    <source>
        <dbReference type="Proteomes" id="UP000887564"/>
    </source>
</evidence>
<dbReference type="Proteomes" id="UP000887564">
    <property type="component" value="Unplaced"/>
</dbReference>
<name>A0A914RK83_PAREQ</name>
<dbReference type="GO" id="GO:1990573">
    <property type="term" value="P:potassium ion import across plasma membrane"/>
    <property type="evidence" value="ECO:0007669"/>
    <property type="project" value="TreeGrafter"/>
</dbReference>
<keyword evidence="2" id="KW-0812">Transmembrane</keyword>
<proteinExistence type="predicted"/>
<evidence type="ECO:0000256" key="3">
    <source>
        <dbReference type="ARBA" id="ARBA00022989"/>
    </source>
</evidence>
<evidence type="ECO:0000259" key="5">
    <source>
        <dbReference type="Pfam" id="PF03522"/>
    </source>
</evidence>
<sequence>MHNNVADVSTMLMGAKLRVFTQASSEACTQADERNMAAMLSKFRIEYADVRIIPDISRPPSTATIRDFEEIIELMRAKQNDSRLGLITDFDLSSQKCRTFRQLRTKELLQQHSSNADLIVMFVLRMLYTHYYFH</sequence>
<dbReference type="GO" id="GO:0008511">
    <property type="term" value="F:sodium:potassium:chloride symporter activity"/>
    <property type="evidence" value="ECO:0007669"/>
    <property type="project" value="TreeGrafter"/>
</dbReference>
<evidence type="ECO:0000313" key="7">
    <source>
        <dbReference type="WBParaSite" id="PEQ_0000692401-mRNA-1"/>
    </source>
</evidence>
<evidence type="ECO:0000256" key="4">
    <source>
        <dbReference type="ARBA" id="ARBA00023136"/>
    </source>
</evidence>
<dbReference type="AlphaFoldDB" id="A0A914RK83"/>
<dbReference type="WBParaSite" id="PEQ_0000692401-mRNA-1">
    <property type="protein sequence ID" value="PEQ_0000692401-mRNA-1"/>
    <property type="gene ID" value="PEQ_0000692401"/>
</dbReference>
<keyword evidence="3" id="KW-1133">Transmembrane helix</keyword>
<evidence type="ECO:0000256" key="2">
    <source>
        <dbReference type="ARBA" id="ARBA00022692"/>
    </source>
</evidence>
<dbReference type="GO" id="GO:0055064">
    <property type="term" value="P:chloride ion homeostasis"/>
    <property type="evidence" value="ECO:0007669"/>
    <property type="project" value="TreeGrafter"/>
</dbReference>
<reference evidence="7" key="1">
    <citation type="submission" date="2022-11" db="UniProtKB">
        <authorList>
            <consortium name="WormBaseParasite"/>
        </authorList>
    </citation>
    <scope>IDENTIFICATION</scope>
</reference>
<dbReference type="InterPro" id="IPR018491">
    <property type="entry name" value="SLC12_C"/>
</dbReference>
<dbReference type="InterPro" id="IPR004842">
    <property type="entry name" value="SLC12A_fam"/>
</dbReference>
<comment type="subcellular location">
    <subcellularLocation>
        <location evidence="1">Membrane</location>
        <topology evidence="1">Multi-pass membrane protein</topology>
    </subcellularLocation>
</comment>
<dbReference type="Pfam" id="PF03522">
    <property type="entry name" value="SLC12"/>
    <property type="match status" value="1"/>
</dbReference>
<dbReference type="PANTHER" id="PTHR11827">
    <property type="entry name" value="SOLUTE CARRIER FAMILY 12, CATION COTRANSPORTERS"/>
    <property type="match status" value="1"/>
</dbReference>
<dbReference type="GO" id="GO:0006884">
    <property type="term" value="P:cell volume homeostasis"/>
    <property type="evidence" value="ECO:0007669"/>
    <property type="project" value="TreeGrafter"/>
</dbReference>
<feature type="domain" description="SLC12A transporter C-terminal" evidence="5">
    <location>
        <begin position="14"/>
        <end position="121"/>
    </location>
</feature>